<dbReference type="AlphaFoldDB" id="A0A644XN78"/>
<dbReference type="GO" id="GO:0005829">
    <property type="term" value="C:cytosol"/>
    <property type="evidence" value="ECO:0007669"/>
    <property type="project" value="TreeGrafter"/>
</dbReference>
<name>A0A644XN78_9ZZZZ</name>
<dbReference type="InterPro" id="IPR037012">
    <property type="entry name" value="NanQ/TabA/YiaL_sf"/>
</dbReference>
<dbReference type="PANTHER" id="PTHR34986">
    <property type="entry name" value="EVOLVED BETA-GALACTOSIDASE SUBUNIT BETA"/>
    <property type="match status" value="1"/>
</dbReference>
<reference evidence="1" key="1">
    <citation type="submission" date="2019-08" db="EMBL/GenBank/DDBJ databases">
        <authorList>
            <person name="Kucharzyk K."/>
            <person name="Murdoch R.W."/>
            <person name="Higgins S."/>
            <person name="Loffler F."/>
        </authorList>
    </citation>
    <scope>NUCLEOTIDE SEQUENCE</scope>
</reference>
<organism evidence="1">
    <name type="scientific">bioreactor metagenome</name>
    <dbReference type="NCBI Taxonomy" id="1076179"/>
    <lineage>
        <taxon>unclassified sequences</taxon>
        <taxon>metagenomes</taxon>
        <taxon>ecological metagenomes</taxon>
    </lineage>
</organism>
<dbReference type="PANTHER" id="PTHR34986:SF1">
    <property type="entry name" value="PROTEIN YIAL"/>
    <property type="match status" value="1"/>
</dbReference>
<sequence>MIMRDIKMIIGNINEQVFNKSANEKINNAILIIRKTDFGKALPGKNTTENDEVFFNYISAYASALQENEVEFEAHKEYADIHVMLRGEEFIYLSKTDKLVKKTEYDIAGDYALFAGTASEKVKLKAGDYLVCMPEDAHAPLINCGFDGEIQKAVFKVRL</sequence>
<proteinExistence type="predicted"/>
<dbReference type="EMBL" id="VSSQ01002758">
    <property type="protein sequence ID" value="MPM17228.1"/>
    <property type="molecule type" value="Genomic_DNA"/>
</dbReference>
<comment type="caution">
    <text evidence="1">The sequence shown here is derived from an EMBL/GenBank/DDBJ whole genome shotgun (WGS) entry which is preliminary data.</text>
</comment>
<dbReference type="InterPro" id="IPR004375">
    <property type="entry name" value="NanQ/TabA/YiaL"/>
</dbReference>
<gene>
    <name evidence="1" type="primary">tabA_4</name>
    <name evidence="1" type="ORF">SDC9_63616</name>
</gene>
<dbReference type="Gene3D" id="2.60.120.370">
    <property type="entry name" value="YhcH/YjgK/YiaL"/>
    <property type="match status" value="1"/>
</dbReference>
<evidence type="ECO:0000313" key="1">
    <source>
        <dbReference type="EMBL" id="MPM17228.1"/>
    </source>
</evidence>
<accession>A0A644XN78</accession>
<dbReference type="SUPFAM" id="SSF51197">
    <property type="entry name" value="Clavaminate synthase-like"/>
    <property type="match status" value="1"/>
</dbReference>
<protein>
    <submittedName>
        <fullName evidence="1">Toxin-antitoxin biofilm protein TabA</fullName>
    </submittedName>
</protein>
<dbReference type="NCBIfam" id="TIGR00022">
    <property type="entry name" value="YhcH/YjgK/YiaL family protein"/>
    <property type="match status" value="1"/>
</dbReference>
<dbReference type="Pfam" id="PF04074">
    <property type="entry name" value="DUF386"/>
    <property type="match status" value="1"/>
</dbReference>